<protein>
    <submittedName>
        <fullName evidence="2">Uncharacterized protein</fullName>
    </submittedName>
</protein>
<proteinExistence type="predicted"/>
<organism evidence="2 3">
    <name type="scientific">Colletotrichum sublineola</name>
    <name type="common">Sorghum anthracnose fungus</name>
    <dbReference type="NCBI Taxonomy" id="1173701"/>
    <lineage>
        <taxon>Eukaryota</taxon>
        <taxon>Fungi</taxon>
        <taxon>Dikarya</taxon>
        <taxon>Ascomycota</taxon>
        <taxon>Pezizomycotina</taxon>
        <taxon>Sordariomycetes</taxon>
        <taxon>Hypocreomycetidae</taxon>
        <taxon>Glomerellales</taxon>
        <taxon>Glomerellaceae</taxon>
        <taxon>Colletotrichum</taxon>
        <taxon>Colletotrichum graminicola species complex</taxon>
    </lineage>
</organism>
<gene>
    <name evidence="2" type="ORF">CSUB01_11683</name>
</gene>
<feature type="compositionally biased region" description="Polar residues" evidence="1">
    <location>
        <begin position="45"/>
        <end position="58"/>
    </location>
</feature>
<sequence length="78" mass="8382">MASHREDSTSSSQIPPQADNKVTYATNADGQYDAEPSPGVGAAATQANLSQQELPSHSGQHRTTRSYSGQRATRRPRL</sequence>
<dbReference type="AlphaFoldDB" id="A0A066XYY9"/>
<dbReference type="EMBL" id="JMSE01000241">
    <property type="protein sequence ID" value="KDN71160.1"/>
    <property type="molecule type" value="Genomic_DNA"/>
</dbReference>
<dbReference type="HOGENOM" id="CLU_2621929_0_0_1"/>
<keyword evidence="3" id="KW-1185">Reference proteome</keyword>
<evidence type="ECO:0000256" key="1">
    <source>
        <dbReference type="SAM" id="MobiDB-lite"/>
    </source>
</evidence>
<evidence type="ECO:0000313" key="3">
    <source>
        <dbReference type="Proteomes" id="UP000027238"/>
    </source>
</evidence>
<comment type="caution">
    <text evidence="2">The sequence shown here is derived from an EMBL/GenBank/DDBJ whole genome shotgun (WGS) entry which is preliminary data.</text>
</comment>
<evidence type="ECO:0000313" key="2">
    <source>
        <dbReference type="EMBL" id="KDN71160.1"/>
    </source>
</evidence>
<accession>A0A066XYY9</accession>
<name>A0A066XYY9_COLSU</name>
<dbReference type="Proteomes" id="UP000027238">
    <property type="component" value="Unassembled WGS sequence"/>
</dbReference>
<feature type="region of interest" description="Disordered" evidence="1">
    <location>
        <begin position="1"/>
        <end position="78"/>
    </location>
</feature>
<reference evidence="3" key="1">
    <citation type="journal article" date="2014" name="Genome Announc.">
        <title>Draft genome sequence of Colletotrichum sublineola, a destructive pathogen of cultivated sorghum.</title>
        <authorList>
            <person name="Baroncelli R."/>
            <person name="Sanz-Martin J.M."/>
            <person name="Rech G.E."/>
            <person name="Sukno S.A."/>
            <person name="Thon M.R."/>
        </authorList>
    </citation>
    <scope>NUCLEOTIDE SEQUENCE [LARGE SCALE GENOMIC DNA]</scope>
    <source>
        <strain evidence="3">TX430BB</strain>
    </source>
</reference>